<accession>A0A0P7AZL7</accession>
<keyword evidence="2" id="KW-1185">Reference proteome</keyword>
<evidence type="ECO:0000313" key="1">
    <source>
        <dbReference type="EMBL" id="KPM32021.1"/>
    </source>
</evidence>
<dbReference type="EMBL" id="LDJX01000003">
    <property type="protein sequence ID" value="KPM32021.1"/>
    <property type="molecule type" value="Genomic_DNA"/>
</dbReference>
<organism evidence="1 2">
    <name type="scientific">Croceitalea dokdonensis DOKDO 023</name>
    <dbReference type="NCBI Taxonomy" id="1300341"/>
    <lineage>
        <taxon>Bacteria</taxon>
        <taxon>Pseudomonadati</taxon>
        <taxon>Bacteroidota</taxon>
        <taxon>Flavobacteriia</taxon>
        <taxon>Flavobacteriales</taxon>
        <taxon>Flavobacteriaceae</taxon>
        <taxon>Croceitalea</taxon>
    </lineage>
</organism>
<reference evidence="1 2" key="1">
    <citation type="submission" date="2015-09" db="EMBL/GenBank/DDBJ databases">
        <title>Genome sequence of the marine flavobacterium Croceitalea dokdonensis DOKDO 023 that contains proton- and sodium-pumping rhodopsins.</title>
        <authorList>
            <person name="Kwon S.-K."/>
            <person name="Lee H.K."/>
            <person name="Kwak M.-J."/>
            <person name="Kim J.F."/>
        </authorList>
    </citation>
    <scope>NUCLEOTIDE SEQUENCE [LARGE SCALE GENOMIC DNA]</scope>
    <source>
        <strain evidence="1 2">DOKDO 023</strain>
    </source>
</reference>
<proteinExistence type="predicted"/>
<dbReference type="AlphaFoldDB" id="A0A0P7AZL7"/>
<evidence type="ECO:0000313" key="2">
    <source>
        <dbReference type="Proteomes" id="UP000050280"/>
    </source>
</evidence>
<dbReference type="Proteomes" id="UP000050280">
    <property type="component" value="Unassembled WGS sequence"/>
</dbReference>
<name>A0A0P7AZL7_9FLAO</name>
<comment type="caution">
    <text evidence="1">The sequence shown here is derived from an EMBL/GenBank/DDBJ whole genome shotgun (WGS) entry which is preliminary data.</text>
</comment>
<sequence>MKNGFDVVFFCSCHPKKIKASQIAFTKNTFLFIKTYF</sequence>
<gene>
    <name evidence="1" type="ORF">I595_1668</name>
</gene>
<protein>
    <submittedName>
        <fullName evidence="1">Uncharacterized protein</fullName>
    </submittedName>
</protein>